<comment type="caution">
    <text evidence="1">The sequence shown here is derived from an EMBL/GenBank/DDBJ whole genome shotgun (WGS) entry which is preliminary data.</text>
</comment>
<accession>A0A7W8IQ53</accession>
<gene>
    <name evidence="1" type="ORF">HNQ34_001778</name>
</gene>
<protein>
    <submittedName>
        <fullName evidence="1">Uncharacterized protein</fullName>
    </submittedName>
</protein>
<reference evidence="1 2" key="1">
    <citation type="submission" date="2020-08" db="EMBL/GenBank/DDBJ databases">
        <title>Genomic Encyclopedia of Type Strains, Phase IV (KMG-IV): sequencing the most valuable type-strain genomes for metagenomic binning, comparative biology and taxonomic classification.</title>
        <authorList>
            <person name="Goeker M."/>
        </authorList>
    </citation>
    <scope>NUCLEOTIDE SEQUENCE [LARGE SCALE GENOMIC DNA]</scope>
    <source>
        <strain evidence="1 2">DSM 16325</strain>
    </source>
</reference>
<keyword evidence="2" id="KW-1185">Reference proteome</keyword>
<dbReference type="Proteomes" id="UP000520011">
    <property type="component" value="Unassembled WGS sequence"/>
</dbReference>
<organism evidence="1 2">
    <name type="scientific">Anoxybacteroides tepidamans</name>
    <dbReference type="NCBI Taxonomy" id="265948"/>
    <lineage>
        <taxon>Bacteria</taxon>
        <taxon>Bacillati</taxon>
        <taxon>Bacillota</taxon>
        <taxon>Bacilli</taxon>
        <taxon>Bacillales</taxon>
        <taxon>Anoxybacillaceae</taxon>
        <taxon>Anoxybacteroides</taxon>
    </lineage>
</organism>
<dbReference type="EMBL" id="JACHEP010000008">
    <property type="protein sequence ID" value="MBB5324680.1"/>
    <property type="molecule type" value="Genomic_DNA"/>
</dbReference>
<proteinExistence type="predicted"/>
<evidence type="ECO:0000313" key="2">
    <source>
        <dbReference type="Proteomes" id="UP000520011"/>
    </source>
</evidence>
<sequence>MEVSVRRMKLGQLMRAVRDLEQRGWECIAPVQKIANEKKIFDYDEKIGRFKDFKCVEGYEFYYVKMRKVDKDERIAR</sequence>
<evidence type="ECO:0000313" key="1">
    <source>
        <dbReference type="EMBL" id="MBB5324680.1"/>
    </source>
</evidence>
<dbReference type="AlphaFoldDB" id="A0A7W8IQ53"/>
<name>A0A7W8IQ53_9BACL</name>
<dbReference type="RefSeq" id="WP_183253631.1">
    <property type="nucleotide sequence ID" value="NZ_JACHEP010000008.1"/>
</dbReference>